<name>A0A060HN13_9ARCH</name>
<evidence type="ECO:0000313" key="3">
    <source>
        <dbReference type="Proteomes" id="UP000027093"/>
    </source>
</evidence>
<reference evidence="2 3" key="1">
    <citation type="journal article" date="2014" name="Int. J. Syst. Evol. Microbiol.">
        <title>Nitrososphaera viennensis gen. nov., sp. nov., an aerobic and mesophilic, ammonia-oxidizing archaeon from soil and a member of the archaeal phylum Thaumarchaeota.</title>
        <authorList>
            <person name="Stieglmeier M."/>
            <person name="Klingl A."/>
            <person name="Alves R.J."/>
            <person name="Rittmann S.K."/>
            <person name="Melcher M."/>
            <person name="Leisch N."/>
            <person name="Schleper C."/>
        </authorList>
    </citation>
    <scope>NUCLEOTIDE SEQUENCE [LARGE SCALE GENOMIC DNA]</scope>
    <source>
        <strain evidence="2">EN76</strain>
    </source>
</reference>
<dbReference type="EMBL" id="CP007536">
    <property type="protein sequence ID" value="AIC14931.1"/>
    <property type="molecule type" value="Genomic_DNA"/>
</dbReference>
<proteinExistence type="predicted"/>
<feature type="transmembrane region" description="Helical" evidence="1">
    <location>
        <begin position="20"/>
        <end position="41"/>
    </location>
</feature>
<dbReference type="Proteomes" id="UP000027093">
    <property type="component" value="Chromosome"/>
</dbReference>
<keyword evidence="1" id="KW-0472">Membrane</keyword>
<protein>
    <submittedName>
        <fullName evidence="2">Uncharacterized protein</fullName>
    </submittedName>
</protein>
<evidence type="ECO:0000256" key="1">
    <source>
        <dbReference type="SAM" id="Phobius"/>
    </source>
</evidence>
<organism evidence="2 3">
    <name type="scientific">Nitrososphaera viennensis EN76</name>
    <dbReference type="NCBI Taxonomy" id="926571"/>
    <lineage>
        <taxon>Archaea</taxon>
        <taxon>Nitrososphaerota</taxon>
        <taxon>Nitrososphaeria</taxon>
        <taxon>Nitrososphaerales</taxon>
        <taxon>Nitrososphaeraceae</taxon>
        <taxon>Nitrososphaera</taxon>
    </lineage>
</organism>
<sequence>MPRFSNDEVIVVDSGILNVIILMMVVDFTSIVNSTCLGAMYTQRLWLTWNFL</sequence>
<evidence type="ECO:0000313" key="2">
    <source>
        <dbReference type="EMBL" id="AIC14931.1"/>
    </source>
</evidence>
<dbReference type="AlphaFoldDB" id="A0A060HN13"/>
<dbReference type="STRING" id="926571.NVIE_0735"/>
<keyword evidence="1" id="KW-0812">Transmembrane</keyword>
<keyword evidence="1" id="KW-1133">Transmembrane helix</keyword>
<keyword evidence="3" id="KW-1185">Reference proteome</keyword>
<gene>
    <name evidence="2" type="ORF">NVIE_0735</name>
</gene>
<accession>A0A060HN13</accession>
<dbReference type="KEGG" id="nvn:NVIE_0735"/>
<dbReference type="HOGENOM" id="CLU_3075487_0_0_2"/>